<comment type="caution">
    <text evidence="12">The sequence shown here is derived from an EMBL/GenBank/DDBJ whole genome shotgun (WGS) entry which is preliminary data.</text>
</comment>
<dbReference type="PANTHER" id="PTHR43706">
    <property type="entry name" value="NADH DEHYDROGENASE"/>
    <property type="match status" value="1"/>
</dbReference>
<comment type="similarity">
    <text evidence="1">Belongs to the NADH dehydrogenase family.</text>
</comment>
<dbReference type="GO" id="GO:0050136">
    <property type="term" value="F:NADH dehydrogenase (quinone) (non-electrogenic) activity"/>
    <property type="evidence" value="ECO:0007669"/>
    <property type="project" value="UniProtKB-EC"/>
</dbReference>
<name>A0A0A2N0Q8_9FLAO</name>
<evidence type="ECO:0000313" key="13">
    <source>
        <dbReference type="Proteomes" id="UP000030111"/>
    </source>
</evidence>
<protein>
    <recommendedName>
        <fullName evidence="2">NADH:ubiquinone reductase (non-electrogenic)</fullName>
        <ecNumber evidence="2">1.6.5.9</ecNumber>
    </recommendedName>
</protein>
<dbReference type="eggNOG" id="COG1252">
    <property type="taxonomic scope" value="Bacteria"/>
</dbReference>
<dbReference type="PANTHER" id="PTHR43706:SF47">
    <property type="entry name" value="EXTERNAL NADH-UBIQUINONE OXIDOREDUCTASE 1, MITOCHONDRIAL-RELATED"/>
    <property type="match status" value="1"/>
</dbReference>
<dbReference type="OrthoDB" id="9781621at2"/>
<dbReference type="Pfam" id="PF07992">
    <property type="entry name" value="Pyr_redox_2"/>
    <property type="match status" value="1"/>
</dbReference>
<feature type="transmembrane region" description="Helical" evidence="9">
    <location>
        <begin position="372"/>
        <end position="389"/>
    </location>
</feature>
<dbReference type="Pfam" id="PF22366">
    <property type="entry name" value="NDH2_C"/>
    <property type="match status" value="1"/>
</dbReference>
<dbReference type="EC" id="1.6.5.9" evidence="2"/>
<keyword evidence="4" id="KW-0274">FAD</keyword>
<gene>
    <name evidence="12" type="ORF">Q766_03685</name>
</gene>
<evidence type="ECO:0000256" key="3">
    <source>
        <dbReference type="ARBA" id="ARBA00022630"/>
    </source>
</evidence>
<keyword evidence="9" id="KW-0472">Membrane</keyword>
<dbReference type="STRING" id="1121898.GCA_000422725_01815"/>
<dbReference type="InterPro" id="IPR023753">
    <property type="entry name" value="FAD/NAD-binding_dom"/>
</dbReference>
<evidence type="ECO:0000256" key="2">
    <source>
        <dbReference type="ARBA" id="ARBA00012637"/>
    </source>
</evidence>
<keyword evidence="13" id="KW-1185">Reference proteome</keyword>
<keyword evidence="9" id="KW-0812">Transmembrane</keyword>
<dbReference type="Gene3D" id="3.50.50.100">
    <property type="match status" value="1"/>
</dbReference>
<keyword evidence="7" id="KW-0520">NAD</keyword>
<dbReference type="PRINTS" id="PR00411">
    <property type="entry name" value="PNDRDTASEI"/>
</dbReference>
<accession>A0A0A2N0Q8</accession>
<dbReference type="AlphaFoldDB" id="A0A0A2N0Q8"/>
<evidence type="ECO:0000256" key="6">
    <source>
        <dbReference type="ARBA" id="ARBA00023002"/>
    </source>
</evidence>
<dbReference type="Proteomes" id="UP000030111">
    <property type="component" value="Unassembled WGS sequence"/>
</dbReference>
<evidence type="ECO:0000256" key="1">
    <source>
        <dbReference type="ARBA" id="ARBA00005272"/>
    </source>
</evidence>
<sequence length="423" mass="47400">MKQIVIIGGGFAGVNLAKKLADANGVNVTLVDLNNYNYFPPLLYQVATGFLDVANITYPFRKLFAGKKNIRFRMASLQRIDTVNNKAILSNGELSYDYLVLATGTESNYFGIENIRKHGLPMKTIDDAVNIKNYILQKIEEATRLNDPDEIKKLTTMVIAGGGPTGVELAGTIAEMKKNIFRKEYPELANQKGEIYLVDALPTVLAPMSKQSQEYTHKTLVDLDVKVLLNKQVKDYVDNKVIFADGSEIETKMLIWTAGVAGRVFDGLPEDIYGRGKRLKVDAFNKVDSTTNVYAIGDTCIQTTDKNFAEGHPQLAQVAIQQGKNLADNFKAMVTGKPLEPFKYFDKGSMAIIGRSKAVAEIPSPKLKFKGFIAWMMWLFVHLFSLINFRNKMQTFFNWMVTLFTKDQSMRTIVRPTVVQDKS</sequence>
<evidence type="ECO:0000259" key="10">
    <source>
        <dbReference type="Pfam" id="PF07992"/>
    </source>
</evidence>
<dbReference type="SUPFAM" id="SSF51905">
    <property type="entry name" value="FAD/NAD(P)-binding domain"/>
    <property type="match status" value="2"/>
</dbReference>
<dbReference type="InterPro" id="IPR045024">
    <property type="entry name" value="NDH-2"/>
</dbReference>
<dbReference type="RefSeq" id="WP_035738597.1">
    <property type="nucleotide sequence ID" value="NZ_AUGP01000017.1"/>
</dbReference>
<keyword evidence="6" id="KW-0560">Oxidoreductase</keyword>
<dbReference type="EMBL" id="JRLY01000002">
    <property type="protein sequence ID" value="KGO94050.1"/>
    <property type="molecule type" value="Genomic_DNA"/>
</dbReference>
<feature type="domain" description="External alternative NADH-ubiquinone oxidoreductase-like C-terminal" evidence="11">
    <location>
        <begin position="347"/>
        <end position="404"/>
    </location>
</feature>
<keyword evidence="9" id="KW-1133">Transmembrane helix</keyword>
<keyword evidence="3" id="KW-0285">Flavoprotein</keyword>
<organism evidence="12 13">
    <name type="scientific">Flavobacterium subsaxonicum WB 4.1-42 = DSM 21790</name>
    <dbReference type="NCBI Taxonomy" id="1121898"/>
    <lineage>
        <taxon>Bacteria</taxon>
        <taxon>Pseudomonadati</taxon>
        <taxon>Bacteroidota</taxon>
        <taxon>Flavobacteriia</taxon>
        <taxon>Flavobacteriales</taxon>
        <taxon>Flavobacteriaceae</taxon>
        <taxon>Flavobacterium</taxon>
    </lineage>
</organism>
<evidence type="ECO:0000256" key="4">
    <source>
        <dbReference type="ARBA" id="ARBA00022827"/>
    </source>
</evidence>
<evidence type="ECO:0000259" key="11">
    <source>
        <dbReference type="Pfam" id="PF22366"/>
    </source>
</evidence>
<dbReference type="InterPro" id="IPR054585">
    <property type="entry name" value="NDH2-like_C"/>
</dbReference>
<evidence type="ECO:0000256" key="9">
    <source>
        <dbReference type="SAM" id="Phobius"/>
    </source>
</evidence>
<dbReference type="InterPro" id="IPR036188">
    <property type="entry name" value="FAD/NAD-bd_sf"/>
</dbReference>
<evidence type="ECO:0000313" key="12">
    <source>
        <dbReference type="EMBL" id="KGO94050.1"/>
    </source>
</evidence>
<evidence type="ECO:0000256" key="5">
    <source>
        <dbReference type="ARBA" id="ARBA00022946"/>
    </source>
</evidence>
<evidence type="ECO:0000256" key="7">
    <source>
        <dbReference type="ARBA" id="ARBA00023027"/>
    </source>
</evidence>
<comment type="catalytic activity">
    <reaction evidence="8">
        <text>a quinone + NADH + H(+) = a quinol + NAD(+)</text>
        <dbReference type="Rhea" id="RHEA:46160"/>
        <dbReference type="ChEBI" id="CHEBI:15378"/>
        <dbReference type="ChEBI" id="CHEBI:24646"/>
        <dbReference type="ChEBI" id="CHEBI:57540"/>
        <dbReference type="ChEBI" id="CHEBI:57945"/>
        <dbReference type="ChEBI" id="CHEBI:132124"/>
        <dbReference type="EC" id="1.6.5.9"/>
    </reaction>
</comment>
<proteinExistence type="inferred from homology"/>
<evidence type="ECO:0000256" key="8">
    <source>
        <dbReference type="ARBA" id="ARBA00047599"/>
    </source>
</evidence>
<keyword evidence="5" id="KW-0809">Transit peptide</keyword>
<reference evidence="12 13" key="1">
    <citation type="submission" date="2013-09" db="EMBL/GenBank/DDBJ databases">
        <authorList>
            <person name="Zeng Z."/>
            <person name="Chen C."/>
        </authorList>
    </citation>
    <scope>NUCLEOTIDE SEQUENCE [LARGE SCALE GENOMIC DNA]</scope>
    <source>
        <strain evidence="12 13">WB 4.1-42</strain>
    </source>
</reference>
<dbReference type="PRINTS" id="PR00368">
    <property type="entry name" value="FADPNR"/>
</dbReference>
<feature type="domain" description="FAD/NAD(P)-binding" evidence="10">
    <location>
        <begin position="3"/>
        <end position="323"/>
    </location>
</feature>